<dbReference type="AlphaFoldDB" id="A0A0R2B3B4"/>
<evidence type="ECO:0000313" key="1">
    <source>
        <dbReference type="EMBL" id="KRM74029.1"/>
    </source>
</evidence>
<dbReference type="EMBL" id="AYYR01000106">
    <property type="protein sequence ID" value="KRM74029.1"/>
    <property type="molecule type" value="Genomic_DNA"/>
</dbReference>
<name>A0A0R2B3B4_SECCO</name>
<comment type="caution">
    <text evidence="1">The sequence shown here is derived from an EMBL/GenBank/DDBJ whole genome shotgun (WGS) entry which is preliminary data.</text>
</comment>
<proteinExistence type="predicted"/>
<dbReference type="PATRIC" id="fig|1423733.4.peg.832"/>
<evidence type="ECO:0000313" key="2">
    <source>
        <dbReference type="Proteomes" id="UP000051845"/>
    </source>
</evidence>
<sequence length="118" mass="13143">MTVTVVVTVSVQLGGIKMTKMFNSGDQRFNKSAIVSMIQDEFSTEINKTLRDAVLDTSAVQKKLDNGTIDKGIQQAAEIMAKSLDTISQYDNVNEDYRYFFALTETFGSNITPPYRGE</sequence>
<protein>
    <submittedName>
        <fullName evidence="1">Uncharacterized protein</fullName>
    </submittedName>
</protein>
<accession>A0A0R2B3B4</accession>
<gene>
    <name evidence="1" type="ORF">FC82_GL000800</name>
</gene>
<organism evidence="1 2">
    <name type="scientific">Secundilactobacillus collinoides DSM 20515 = JCM 1123</name>
    <dbReference type="NCBI Taxonomy" id="1423733"/>
    <lineage>
        <taxon>Bacteria</taxon>
        <taxon>Bacillati</taxon>
        <taxon>Bacillota</taxon>
        <taxon>Bacilli</taxon>
        <taxon>Lactobacillales</taxon>
        <taxon>Lactobacillaceae</taxon>
        <taxon>Secundilactobacillus</taxon>
    </lineage>
</organism>
<reference evidence="1 2" key="1">
    <citation type="journal article" date="2015" name="Genome Announc.">
        <title>Expanding the biotechnology potential of lactobacilli through comparative genomics of 213 strains and associated genera.</title>
        <authorList>
            <person name="Sun Z."/>
            <person name="Harris H.M."/>
            <person name="McCann A."/>
            <person name="Guo C."/>
            <person name="Argimon S."/>
            <person name="Zhang W."/>
            <person name="Yang X."/>
            <person name="Jeffery I.B."/>
            <person name="Cooney J.C."/>
            <person name="Kagawa T.F."/>
            <person name="Liu W."/>
            <person name="Song Y."/>
            <person name="Salvetti E."/>
            <person name="Wrobel A."/>
            <person name="Rasinkangas P."/>
            <person name="Parkhill J."/>
            <person name="Rea M.C."/>
            <person name="O'Sullivan O."/>
            <person name="Ritari J."/>
            <person name="Douillard F.P."/>
            <person name="Paul Ross R."/>
            <person name="Yang R."/>
            <person name="Briner A.E."/>
            <person name="Felis G.E."/>
            <person name="de Vos W.M."/>
            <person name="Barrangou R."/>
            <person name="Klaenhammer T.R."/>
            <person name="Caufield P.W."/>
            <person name="Cui Y."/>
            <person name="Zhang H."/>
            <person name="O'Toole P.W."/>
        </authorList>
    </citation>
    <scope>NUCLEOTIDE SEQUENCE [LARGE SCALE GENOMIC DNA]</scope>
    <source>
        <strain evidence="1 2">DSM 20515</strain>
    </source>
</reference>
<dbReference type="Proteomes" id="UP000051845">
    <property type="component" value="Unassembled WGS sequence"/>
</dbReference>
<dbReference type="STRING" id="33960.TY91_15840"/>